<dbReference type="GO" id="GO:0046872">
    <property type="term" value="F:metal ion binding"/>
    <property type="evidence" value="ECO:0007669"/>
    <property type="project" value="UniProtKB-KW"/>
</dbReference>
<keyword evidence="1 6" id="KW-0645">Protease</keyword>
<dbReference type="InterPro" id="IPR001915">
    <property type="entry name" value="Peptidase_M48"/>
</dbReference>
<keyword evidence="5 6" id="KW-0482">Metalloprotease</keyword>
<dbReference type="Pfam" id="PF01435">
    <property type="entry name" value="Peptidase_M48"/>
    <property type="match status" value="1"/>
</dbReference>
<dbReference type="STRING" id="390807.SAMN04488095_0822"/>
<evidence type="ECO:0000256" key="6">
    <source>
        <dbReference type="RuleBase" id="RU003983"/>
    </source>
</evidence>
<keyword evidence="7" id="KW-0732">Signal</keyword>
<evidence type="ECO:0000256" key="1">
    <source>
        <dbReference type="ARBA" id="ARBA00022670"/>
    </source>
</evidence>
<feature type="signal peptide" evidence="7">
    <location>
        <begin position="1"/>
        <end position="21"/>
    </location>
</feature>
<dbReference type="PANTHER" id="PTHR22726:SF1">
    <property type="entry name" value="METALLOENDOPEPTIDASE OMA1, MITOCHONDRIAL"/>
    <property type="match status" value="1"/>
</dbReference>
<dbReference type="OrthoDB" id="9814887at2"/>
<reference evidence="9 10" key="1">
    <citation type="submission" date="2016-10" db="EMBL/GenBank/DDBJ databases">
        <authorList>
            <person name="de Groot N.N."/>
        </authorList>
    </citation>
    <scope>NUCLEOTIDE SEQUENCE [LARGE SCALE GENOMIC DNA]</scope>
    <source>
        <strain evidence="9 10">DSM 19073</strain>
    </source>
</reference>
<evidence type="ECO:0000256" key="4">
    <source>
        <dbReference type="ARBA" id="ARBA00022833"/>
    </source>
</evidence>
<evidence type="ECO:0000313" key="9">
    <source>
        <dbReference type="EMBL" id="SFI43192.1"/>
    </source>
</evidence>
<protein>
    <submittedName>
        <fullName evidence="9">Putative Zn-dependent protease, contains TPR repeats</fullName>
    </submittedName>
</protein>
<gene>
    <name evidence="9" type="ORF">SAMN04488095_0822</name>
</gene>
<proteinExistence type="inferred from homology"/>
<organism evidence="9 10">
    <name type="scientific">Jannaschia pohangensis</name>
    <dbReference type="NCBI Taxonomy" id="390807"/>
    <lineage>
        <taxon>Bacteria</taxon>
        <taxon>Pseudomonadati</taxon>
        <taxon>Pseudomonadota</taxon>
        <taxon>Alphaproteobacteria</taxon>
        <taxon>Rhodobacterales</taxon>
        <taxon>Roseobacteraceae</taxon>
        <taxon>Jannaschia</taxon>
    </lineage>
</organism>
<comment type="cofactor">
    <cofactor evidence="6">
        <name>Zn(2+)</name>
        <dbReference type="ChEBI" id="CHEBI:29105"/>
    </cofactor>
    <text evidence="6">Binds 1 zinc ion per subunit.</text>
</comment>
<dbReference type="SUPFAM" id="SSF48452">
    <property type="entry name" value="TPR-like"/>
    <property type="match status" value="1"/>
</dbReference>
<dbReference type="Gene3D" id="1.25.40.10">
    <property type="entry name" value="Tetratricopeptide repeat domain"/>
    <property type="match status" value="1"/>
</dbReference>
<keyword evidence="4 6" id="KW-0862">Zinc</keyword>
<keyword evidence="3 6" id="KW-0378">Hydrolase</keyword>
<dbReference type="GO" id="GO:0016020">
    <property type="term" value="C:membrane"/>
    <property type="evidence" value="ECO:0007669"/>
    <property type="project" value="TreeGrafter"/>
</dbReference>
<feature type="domain" description="Peptidase M48" evidence="8">
    <location>
        <begin position="34"/>
        <end position="217"/>
    </location>
</feature>
<dbReference type="InterPro" id="IPR011990">
    <property type="entry name" value="TPR-like_helical_dom_sf"/>
</dbReference>
<feature type="chain" id="PRO_5011492939" evidence="7">
    <location>
        <begin position="22"/>
        <end position="432"/>
    </location>
</feature>
<keyword evidence="2" id="KW-0479">Metal-binding</keyword>
<dbReference type="Proteomes" id="UP000199110">
    <property type="component" value="Unassembled WGS sequence"/>
</dbReference>
<evidence type="ECO:0000259" key="8">
    <source>
        <dbReference type="Pfam" id="PF01435"/>
    </source>
</evidence>
<comment type="similarity">
    <text evidence="6">Belongs to the peptidase M48 family.</text>
</comment>
<dbReference type="EMBL" id="FORA01000001">
    <property type="protein sequence ID" value="SFI43192.1"/>
    <property type="molecule type" value="Genomic_DNA"/>
</dbReference>
<evidence type="ECO:0000256" key="3">
    <source>
        <dbReference type="ARBA" id="ARBA00022801"/>
    </source>
</evidence>
<dbReference type="PANTHER" id="PTHR22726">
    <property type="entry name" value="METALLOENDOPEPTIDASE OMA1"/>
    <property type="match status" value="1"/>
</dbReference>
<accession>A0A1I3I5J1</accession>
<dbReference type="GO" id="GO:0004222">
    <property type="term" value="F:metalloendopeptidase activity"/>
    <property type="evidence" value="ECO:0007669"/>
    <property type="project" value="InterPro"/>
</dbReference>
<evidence type="ECO:0000313" key="10">
    <source>
        <dbReference type="Proteomes" id="UP000199110"/>
    </source>
</evidence>
<dbReference type="InterPro" id="IPR051156">
    <property type="entry name" value="Mito/Outer_Membr_Metalloprot"/>
</dbReference>
<dbReference type="CDD" id="cd07324">
    <property type="entry name" value="M48C_Oma1-like"/>
    <property type="match status" value="1"/>
</dbReference>
<dbReference type="Gene3D" id="3.30.2010.10">
    <property type="entry name" value="Metalloproteases ('zincins'), catalytic domain"/>
    <property type="match status" value="1"/>
</dbReference>
<dbReference type="RefSeq" id="WP_092777360.1">
    <property type="nucleotide sequence ID" value="NZ_FORA01000001.1"/>
</dbReference>
<dbReference type="AlphaFoldDB" id="A0A1I3I5J1"/>
<sequence>MIRLFAALCAVAALTLQPARAQGLIRDAEIEYALAQVAQPILQQAGLPGSVRIYIIDNDRMNAFVGDARAIFIHSGLLLRLESADQLQAVIAHEAAHIANGHLTRRPAAARSAATAAKLGLILSAAAAAAGGGRAGLGVAAGTASAAQRSLFAHTRAEEASADQSSLRYMAAAGVNPQAAREVLELFRGQEMLSVGRQDPYAQTHPLTRDRIRAVEGFAAAVTPRTTDRSAVDYWYARATGKLSAFIRAPSWTLRQVGRSGDEVSVLRRAIAEHRKPDLNRALSAIDSLIAARPNDPYFHELRGQFLLEAGQAGAAVGSYRRAADLAPRSALIRAGLGRAMLAADQTGEALRVLESARASDPYDPNLLRDLATAHARSGQNGMASVATAERYAVLGRLADARIHAERASGILPRGSSGWLRAQDILAVAPRQ</sequence>
<dbReference type="GO" id="GO:0051603">
    <property type="term" value="P:proteolysis involved in protein catabolic process"/>
    <property type="evidence" value="ECO:0007669"/>
    <property type="project" value="TreeGrafter"/>
</dbReference>
<name>A0A1I3I5J1_9RHOB</name>
<evidence type="ECO:0000256" key="7">
    <source>
        <dbReference type="SAM" id="SignalP"/>
    </source>
</evidence>
<dbReference type="Pfam" id="PF14559">
    <property type="entry name" value="TPR_19"/>
    <property type="match status" value="1"/>
</dbReference>
<keyword evidence="10" id="KW-1185">Reference proteome</keyword>
<evidence type="ECO:0000256" key="2">
    <source>
        <dbReference type="ARBA" id="ARBA00022723"/>
    </source>
</evidence>
<evidence type="ECO:0000256" key="5">
    <source>
        <dbReference type="ARBA" id="ARBA00023049"/>
    </source>
</evidence>